<dbReference type="PANTHER" id="PTHR11161:SF0">
    <property type="entry name" value="O-ACYLTRANSFERASE LIKE PROTEIN"/>
    <property type="match status" value="1"/>
</dbReference>
<protein>
    <submittedName>
        <fullName evidence="4">Nose resistant to fluoxetine protein 6</fullName>
    </submittedName>
</protein>
<feature type="transmembrane region" description="Helical" evidence="1">
    <location>
        <begin position="339"/>
        <end position="358"/>
    </location>
</feature>
<name>A0A2L2YCD4_PARTP</name>
<feature type="transmembrane region" description="Helical" evidence="1">
    <location>
        <begin position="280"/>
        <end position="302"/>
    </location>
</feature>
<sequence>MVMGTVSSLGDYQTCLNATAPDLFIGKYCLVDFEIPLPEQRYFHLWKQDVIKAFNLSHNDSIANEFLKFGEKLYMLHPRTSICIPSTCTDEDARLIARKAIQLAGLHFNTNIKNCETKLDPVEVTFLDILLGLLLISLVLVVLVATIVDFYQRVTSDISEREEGLSPILSFSFFINAERLVKNDDSPDSIRVFYGLRVITMIWLIMTHVGHVDHVEAFGGLRTYFDLTTKFLTQIVPSGVVAVETFFFMSATLLSYNLVRVSDQKMNFGLIFLRRYARTTIPHLMMIAVTSLLTFVGTGPLFKEIIGKEAQNCKERGWMNLLYINNFIPFDDICMRNSWYLSVDIQLFLTAILVIVPFRNNPRAAIVCIVALLFSGIFGTFISHILYNLPPTCLTINLQSEYISELFQRSYLMPHFHLPTYCIGLLVGYFLALRKYVRVTRKVNLILWIAAISTQLVVVFLPYIWNKGTEFPGLLPSLLFGCSHRVLWALSLAWITIACQSDLGGIIAKILGSQRFQLASRLTFMAYLTNFTIKYLYIGTVSNVIIYNSTMMFNMFASILTATFLFSFVLTLLFEAPFTNLEKTVIRNMRWRKLGKGI</sequence>
<feature type="transmembrane region" description="Helical" evidence="1">
    <location>
        <begin position="524"/>
        <end position="546"/>
    </location>
</feature>
<dbReference type="InterPro" id="IPR006621">
    <property type="entry name" value="Nose-resist-to-fluoxetine_N"/>
</dbReference>
<evidence type="ECO:0000259" key="2">
    <source>
        <dbReference type="Pfam" id="PF01757"/>
    </source>
</evidence>
<dbReference type="Pfam" id="PF01757">
    <property type="entry name" value="Acyl_transf_3"/>
    <property type="match status" value="1"/>
</dbReference>
<feature type="domain" description="Nose resistant-to-fluoxetine protein N-terminal" evidence="3">
    <location>
        <begin position="2"/>
        <end position="95"/>
    </location>
</feature>
<feature type="transmembrane region" description="Helical" evidence="1">
    <location>
        <begin position="552"/>
        <end position="574"/>
    </location>
</feature>
<dbReference type="AlphaFoldDB" id="A0A2L2YCD4"/>
<feature type="transmembrane region" description="Helical" evidence="1">
    <location>
        <begin position="416"/>
        <end position="433"/>
    </location>
</feature>
<feature type="transmembrane region" description="Helical" evidence="1">
    <location>
        <begin position="445"/>
        <end position="465"/>
    </location>
</feature>
<evidence type="ECO:0000313" key="4">
    <source>
        <dbReference type="EMBL" id="LAA05809.1"/>
    </source>
</evidence>
<evidence type="ECO:0000259" key="3">
    <source>
        <dbReference type="Pfam" id="PF20146"/>
    </source>
</evidence>
<feature type="domain" description="Acyltransferase 3" evidence="2">
    <location>
        <begin position="195"/>
        <end position="571"/>
    </location>
</feature>
<dbReference type="InterPro" id="IPR002656">
    <property type="entry name" value="Acyl_transf_3_dom"/>
</dbReference>
<dbReference type="OrthoDB" id="118951at2759"/>
<keyword evidence="1" id="KW-0812">Transmembrane</keyword>
<dbReference type="PANTHER" id="PTHR11161">
    <property type="entry name" value="O-ACYLTRANSFERASE"/>
    <property type="match status" value="1"/>
</dbReference>
<feature type="transmembrane region" description="Helical" evidence="1">
    <location>
        <begin position="192"/>
        <end position="211"/>
    </location>
</feature>
<feature type="transmembrane region" description="Helical" evidence="1">
    <location>
        <begin position="231"/>
        <end position="259"/>
    </location>
</feature>
<feature type="transmembrane region" description="Helical" evidence="1">
    <location>
        <begin position="485"/>
        <end position="512"/>
    </location>
</feature>
<proteinExistence type="evidence at transcript level"/>
<dbReference type="InterPro" id="IPR052728">
    <property type="entry name" value="O2_lipid_transport_reg"/>
</dbReference>
<accession>A0A2L2YCD4</accession>
<dbReference type="EMBL" id="IAAA01019535">
    <property type="protein sequence ID" value="LAA05809.1"/>
    <property type="molecule type" value="mRNA"/>
</dbReference>
<evidence type="ECO:0000256" key="1">
    <source>
        <dbReference type="SAM" id="Phobius"/>
    </source>
</evidence>
<dbReference type="GO" id="GO:0016747">
    <property type="term" value="F:acyltransferase activity, transferring groups other than amino-acyl groups"/>
    <property type="evidence" value="ECO:0007669"/>
    <property type="project" value="InterPro"/>
</dbReference>
<keyword evidence="1" id="KW-1133">Transmembrane helix</keyword>
<feature type="transmembrane region" description="Helical" evidence="1">
    <location>
        <begin position="129"/>
        <end position="151"/>
    </location>
</feature>
<feature type="transmembrane region" description="Helical" evidence="1">
    <location>
        <begin position="365"/>
        <end position="387"/>
    </location>
</feature>
<keyword evidence="1" id="KW-0472">Membrane</keyword>
<reference evidence="4" key="1">
    <citation type="journal article" date="2016" name="Mol. Ecol. Resour.">
        <title>Evaluation of the impact of RNA preservation methods of spiders for de novo transcriptome assembly.</title>
        <authorList>
            <person name="Kono N."/>
            <person name="Nakamura H."/>
            <person name="Ito Y."/>
            <person name="Tomita M."/>
            <person name="Arakawa K."/>
        </authorList>
    </citation>
    <scope>NUCLEOTIDE SEQUENCE</scope>
    <source>
        <tissue evidence="4">Whole body</tissue>
    </source>
</reference>
<organism evidence="4">
    <name type="scientific">Parasteatoda tepidariorum</name>
    <name type="common">Common house spider</name>
    <name type="synonym">Achaearanea tepidariorum</name>
    <dbReference type="NCBI Taxonomy" id="114398"/>
    <lineage>
        <taxon>Eukaryota</taxon>
        <taxon>Metazoa</taxon>
        <taxon>Ecdysozoa</taxon>
        <taxon>Arthropoda</taxon>
        <taxon>Chelicerata</taxon>
        <taxon>Arachnida</taxon>
        <taxon>Araneae</taxon>
        <taxon>Araneomorphae</taxon>
        <taxon>Entelegynae</taxon>
        <taxon>Araneoidea</taxon>
        <taxon>Theridiidae</taxon>
        <taxon>Parasteatoda</taxon>
    </lineage>
</organism>
<dbReference type="Pfam" id="PF20146">
    <property type="entry name" value="NRF"/>
    <property type="match status" value="1"/>
</dbReference>